<gene>
    <name evidence="7" type="ORF">MKW94_019564</name>
</gene>
<feature type="transmembrane region" description="Helical" evidence="6">
    <location>
        <begin position="339"/>
        <end position="362"/>
    </location>
</feature>
<keyword evidence="5 6" id="KW-0472">Membrane</keyword>
<dbReference type="Proteomes" id="UP001177140">
    <property type="component" value="Unassembled WGS sequence"/>
</dbReference>
<evidence type="ECO:0000256" key="6">
    <source>
        <dbReference type="RuleBase" id="RU004914"/>
    </source>
</evidence>
<dbReference type="AlphaFoldDB" id="A0AA41VM75"/>
<feature type="transmembrane region" description="Helical" evidence="6">
    <location>
        <begin position="56"/>
        <end position="76"/>
    </location>
</feature>
<feature type="transmembrane region" description="Helical" evidence="6">
    <location>
        <begin position="383"/>
        <end position="405"/>
    </location>
</feature>
<name>A0AA41VM75_PAPNU</name>
<comment type="subcellular location">
    <subcellularLocation>
        <location evidence="1">Membrane</location>
        <topology evidence="1">Multi-pass membrane protein</topology>
    </subcellularLocation>
</comment>
<evidence type="ECO:0000256" key="2">
    <source>
        <dbReference type="ARBA" id="ARBA00010199"/>
    </source>
</evidence>
<dbReference type="EMBL" id="JAJJMA010251623">
    <property type="protein sequence ID" value="MCL7043886.1"/>
    <property type="molecule type" value="Genomic_DNA"/>
</dbReference>
<evidence type="ECO:0000256" key="4">
    <source>
        <dbReference type="ARBA" id="ARBA00022989"/>
    </source>
</evidence>
<feature type="transmembrane region" description="Helical" evidence="6">
    <location>
        <begin position="28"/>
        <end position="49"/>
    </location>
</feature>
<proteinExistence type="inferred from homology"/>
<feature type="transmembrane region" description="Helical" evidence="6">
    <location>
        <begin position="425"/>
        <end position="448"/>
    </location>
</feature>
<dbReference type="InterPro" id="IPR002528">
    <property type="entry name" value="MATE_fam"/>
</dbReference>
<feature type="transmembrane region" description="Helical" evidence="6">
    <location>
        <begin position="96"/>
        <end position="122"/>
    </location>
</feature>
<dbReference type="GO" id="GO:0042910">
    <property type="term" value="F:xenobiotic transmembrane transporter activity"/>
    <property type="evidence" value="ECO:0007669"/>
    <property type="project" value="InterPro"/>
</dbReference>
<feature type="transmembrane region" description="Helical" evidence="6">
    <location>
        <begin position="460"/>
        <end position="478"/>
    </location>
</feature>
<evidence type="ECO:0000313" key="8">
    <source>
        <dbReference type="Proteomes" id="UP001177140"/>
    </source>
</evidence>
<comment type="similarity">
    <text evidence="2 6">Belongs to the multi antimicrobial extrusion (MATE) (TC 2.A.66.1) family.</text>
</comment>
<feature type="transmembrane region" description="Helical" evidence="6">
    <location>
        <begin position="484"/>
        <end position="507"/>
    </location>
</feature>
<dbReference type="GO" id="GO:1990961">
    <property type="term" value="P:xenobiotic detoxification by transmembrane export across the plasma membrane"/>
    <property type="evidence" value="ECO:0007669"/>
    <property type="project" value="InterPro"/>
</dbReference>
<comment type="caution">
    <text evidence="7">The sequence shown here is derived from an EMBL/GenBank/DDBJ whole genome shotgun (WGS) entry which is preliminary data.</text>
</comment>
<evidence type="ECO:0000256" key="3">
    <source>
        <dbReference type="ARBA" id="ARBA00022692"/>
    </source>
</evidence>
<evidence type="ECO:0000256" key="5">
    <source>
        <dbReference type="ARBA" id="ARBA00023136"/>
    </source>
</evidence>
<evidence type="ECO:0000256" key="1">
    <source>
        <dbReference type="ARBA" id="ARBA00004141"/>
    </source>
</evidence>
<dbReference type="Pfam" id="PF01554">
    <property type="entry name" value="MatE"/>
    <property type="match status" value="2"/>
</dbReference>
<dbReference type="InterPro" id="IPR045069">
    <property type="entry name" value="MATE_euk"/>
</dbReference>
<organism evidence="7 8">
    <name type="scientific">Papaver nudicaule</name>
    <name type="common">Iceland poppy</name>
    <dbReference type="NCBI Taxonomy" id="74823"/>
    <lineage>
        <taxon>Eukaryota</taxon>
        <taxon>Viridiplantae</taxon>
        <taxon>Streptophyta</taxon>
        <taxon>Embryophyta</taxon>
        <taxon>Tracheophyta</taxon>
        <taxon>Spermatophyta</taxon>
        <taxon>Magnoliopsida</taxon>
        <taxon>Ranunculales</taxon>
        <taxon>Papaveraceae</taxon>
        <taxon>Papaveroideae</taxon>
        <taxon>Papaver</taxon>
    </lineage>
</organism>
<feature type="transmembrane region" description="Helical" evidence="6">
    <location>
        <begin position="172"/>
        <end position="194"/>
    </location>
</feature>
<accession>A0AA41VM75</accession>
<keyword evidence="3 6" id="KW-0812">Transmembrane</keyword>
<feature type="transmembrane region" description="Helical" evidence="6">
    <location>
        <begin position="305"/>
        <end position="324"/>
    </location>
</feature>
<evidence type="ECO:0000313" key="7">
    <source>
        <dbReference type="EMBL" id="MCL7043886.1"/>
    </source>
</evidence>
<reference evidence="7" key="1">
    <citation type="submission" date="2022-03" db="EMBL/GenBank/DDBJ databases">
        <title>A functionally conserved STORR gene fusion in Papaver species that diverged 16.8 million years ago.</title>
        <authorList>
            <person name="Catania T."/>
        </authorList>
    </citation>
    <scope>NUCLEOTIDE SEQUENCE</scope>
    <source>
        <strain evidence="7">S-191538</strain>
    </source>
</reference>
<keyword evidence="4 6" id="KW-1133">Transmembrane helix</keyword>
<dbReference type="PANTHER" id="PTHR11206">
    <property type="entry name" value="MULTIDRUG RESISTANCE PROTEIN"/>
    <property type="match status" value="1"/>
</dbReference>
<keyword evidence="8" id="KW-1185">Reference proteome</keyword>
<dbReference type="GO" id="GO:0015297">
    <property type="term" value="F:antiporter activity"/>
    <property type="evidence" value="ECO:0007669"/>
    <property type="project" value="InterPro"/>
</dbReference>
<protein>
    <recommendedName>
        <fullName evidence="6">Protein DETOXIFICATION</fullName>
    </recommendedName>
    <alternativeName>
        <fullName evidence="6">Multidrug and toxic compound extrusion protein</fullName>
    </alternativeName>
</protein>
<sequence length="525" mass="57181">MLEGNHDHNRKYTATAEVIEELKKIKDIAFPIAAMSVVTYLKGIISVVCMGRLSRLDLAGGALAIGFTNITGYSVLSGLSMGMDPLCSQGFGSRNLLLVSVTLQRTIIMLLFASIPISLLWLNLEQIMVKLHQNPDIARVASLYCRYALPDLIANSLLFPLRIYLRSKGTPWPLFWCTFLGVIFHLPITIFLAFKLHLGVPGVAVSTFLTNFNILIFLFGYMYFNTSHPSSDDEDDYEHRQQEFLYTTSPLLFSSPSGPSPPSCSPSSSYSSSASSSASSTSSSSSCLGKPTITFTTLLSKDWWVLLRLAISSCLAVCLEWWWYEFMTLLAGYINPPHVTLAASAIVIQTTSLMYTLPTSLSASVSTRVGNELGASRHGRARLASLVAMILSVLASILGFLWTTLARDPWGRVFTQDTEVLELTIAVLPIIGLCELGNCPQTTGCGVLRGTARPSTGAGINLYSFYLVGTPIAIFLAFVMKLGFAGLCYGLLAAQIVCAFSIITVICKTDWERESLKAKDLVGGI</sequence>
<dbReference type="GO" id="GO:0016020">
    <property type="term" value="C:membrane"/>
    <property type="evidence" value="ECO:0007669"/>
    <property type="project" value="UniProtKB-SubCell"/>
</dbReference>
<dbReference type="CDD" id="cd13132">
    <property type="entry name" value="MATE_eukaryotic"/>
    <property type="match status" value="1"/>
</dbReference>
<feature type="transmembrane region" description="Helical" evidence="6">
    <location>
        <begin position="200"/>
        <end position="224"/>
    </location>
</feature>